<dbReference type="GO" id="GO:0016798">
    <property type="term" value="F:hydrolase activity, acting on glycosyl bonds"/>
    <property type="evidence" value="ECO:0007669"/>
    <property type="project" value="UniProtKB-KW"/>
</dbReference>
<dbReference type="Gene3D" id="3.40.50.2000">
    <property type="entry name" value="Glycogen Phosphorylase B"/>
    <property type="match status" value="2"/>
</dbReference>
<dbReference type="PANTHER" id="PTHR43174:SF3">
    <property type="entry name" value="UDP-N-ACETYLGLUCOSAMINE 2-EPIMERASE"/>
    <property type="match status" value="1"/>
</dbReference>
<protein>
    <submittedName>
        <fullName evidence="2">UDP-N-acetylglucosamine 2-epimerase</fullName>
        <ecNumber evidence="2">3.2.1.183</ecNumber>
    </submittedName>
</protein>
<dbReference type="InterPro" id="IPR029767">
    <property type="entry name" value="WecB-like"/>
</dbReference>
<keyword evidence="3" id="KW-1185">Reference proteome</keyword>
<feature type="domain" description="UDP-N-acetylglucosamine 2-epimerase" evidence="1">
    <location>
        <begin position="28"/>
        <end position="358"/>
    </location>
</feature>
<dbReference type="SUPFAM" id="SSF53756">
    <property type="entry name" value="UDP-Glycosyltransferase/glycogen phosphorylase"/>
    <property type="match status" value="1"/>
</dbReference>
<comment type="caution">
    <text evidence="2">The sequence shown here is derived from an EMBL/GenBank/DDBJ whole genome shotgun (WGS) entry which is preliminary data.</text>
</comment>
<dbReference type="EC" id="3.2.1.183" evidence="2"/>
<keyword evidence="2" id="KW-0326">Glycosidase</keyword>
<dbReference type="NCBIfam" id="TIGR03568">
    <property type="entry name" value="NeuC_NnaA"/>
    <property type="match status" value="1"/>
</dbReference>
<gene>
    <name evidence="2" type="primary">neuC</name>
    <name evidence="2" type="ORF">ACFQXB_00930</name>
</gene>
<proteinExistence type="predicted"/>
<sequence>MKQDRHLLFVTGTRADFGKLEPLAVAARDAGFRVSFFVTGMHMLGRYGLTKIEVHRMAGVAVHEFLNQREGDPQDMILAKTVLGFSDFLAEHRPDLVVVHGDRVEALACALVCATNYVRCAHVEGGEVSGTIDEIFRHCNTKLAAVHFVSSDAARQRVMALGEPAEAIHAIGSPELDKHGAPSGVTLDEVRARYDIPFADYGICVFHPVTSESTTMGAQAAALYGALDASGRSFVLILPNNDPGSEQIFAVIDALPKERFRCIPSMRFAYFSELMKNAAVMVGNSSAGVREAPFLGIPSLDIGTRQTGRSQAPSLTSCAADDAGAIAAFLQREWGRRYPAHTAFGEGRAADRFVEVLRCADFWTAPLQKAFRDIG</sequence>
<name>A0ABW2UDN3_9RHOB</name>
<dbReference type="RefSeq" id="WP_377397720.1">
    <property type="nucleotide sequence ID" value="NZ_JBHTFQ010000001.1"/>
</dbReference>
<keyword evidence="2" id="KW-0378">Hydrolase</keyword>
<evidence type="ECO:0000313" key="3">
    <source>
        <dbReference type="Proteomes" id="UP001596516"/>
    </source>
</evidence>
<dbReference type="InterPro" id="IPR003331">
    <property type="entry name" value="UDP_GlcNAc_Epimerase_2_dom"/>
</dbReference>
<organism evidence="2 3">
    <name type="scientific">Plastorhodobacter daqingensis</name>
    <dbReference type="NCBI Taxonomy" id="1387281"/>
    <lineage>
        <taxon>Bacteria</taxon>
        <taxon>Pseudomonadati</taxon>
        <taxon>Pseudomonadota</taxon>
        <taxon>Alphaproteobacteria</taxon>
        <taxon>Rhodobacterales</taxon>
        <taxon>Paracoccaceae</taxon>
        <taxon>Plastorhodobacter</taxon>
    </lineage>
</organism>
<dbReference type="Pfam" id="PF02350">
    <property type="entry name" value="Epimerase_2"/>
    <property type="match status" value="1"/>
</dbReference>
<evidence type="ECO:0000313" key="2">
    <source>
        <dbReference type="EMBL" id="MFC7702756.1"/>
    </source>
</evidence>
<evidence type="ECO:0000259" key="1">
    <source>
        <dbReference type="Pfam" id="PF02350"/>
    </source>
</evidence>
<dbReference type="EMBL" id="JBHTFQ010000001">
    <property type="protein sequence ID" value="MFC7702756.1"/>
    <property type="molecule type" value="Genomic_DNA"/>
</dbReference>
<dbReference type="Proteomes" id="UP001596516">
    <property type="component" value="Unassembled WGS sequence"/>
</dbReference>
<dbReference type="InterPro" id="IPR020004">
    <property type="entry name" value="UDP-GlcNAc_Epase"/>
</dbReference>
<dbReference type="PANTHER" id="PTHR43174">
    <property type="entry name" value="UDP-N-ACETYLGLUCOSAMINE 2-EPIMERASE"/>
    <property type="match status" value="1"/>
</dbReference>
<accession>A0ABW2UDN3</accession>
<reference evidence="3" key="1">
    <citation type="journal article" date="2019" name="Int. J. Syst. Evol. Microbiol.">
        <title>The Global Catalogue of Microorganisms (GCM) 10K type strain sequencing project: providing services to taxonomists for standard genome sequencing and annotation.</title>
        <authorList>
            <consortium name="The Broad Institute Genomics Platform"/>
            <consortium name="The Broad Institute Genome Sequencing Center for Infectious Disease"/>
            <person name="Wu L."/>
            <person name="Ma J."/>
        </authorList>
    </citation>
    <scope>NUCLEOTIDE SEQUENCE [LARGE SCALE GENOMIC DNA]</scope>
    <source>
        <strain evidence="3">CGMCC 1.12750</strain>
    </source>
</reference>